<reference evidence="2" key="3">
    <citation type="journal article" date="2018" name="J. Microbiol.">
        <title>Diversity of A mating type in Lentinula edodes and mating type preference in the cultivated strains.</title>
        <authorList>
            <person name="Ha B."/>
            <person name="Kim S."/>
            <person name="Kim M."/>
            <person name="Moon Y.J."/>
            <person name="Song Y."/>
            <person name="Ryu J.S."/>
            <person name="Ryu H."/>
            <person name="Ro H.S."/>
        </authorList>
    </citation>
    <scope>NUCLEOTIDE SEQUENCE</scope>
    <source>
        <strain evidence="2">KFRI976-4</strain>
    </source>
</reference>
<reference evidence="1" key="2">
    <citation type="submission" date="2017-08" db="EMBL/GenBank/DDBJ databases">
        <title>Analysis of Mating System in Lentinula edodes.</title>
        <authorList>
            <person name="Byeong-Suk H."/>
            <person name="Hyeon-Su R."/>
        </authorList>
    </citation>
    <scope>NUCLEOTIDE SEQUENCE</scope>
    <source>
        <strain evidence="1">FMRC8120-3</strain>
    </source>
</reference>
<organism evidence="2">
    <name type="scientific">Lentinula edodes</name>
    <name type="common">Shiitake mushroom</name>
    <name type="synonym">Lentinus edodes</name>
    <dbReference type="NCBI Taxonomy" id="5353"/>
    <lineage>
        <taxon>Eukaryota</taxon>
        <taxon>Fungi</taxon>
        <taxon>Dikarya</taxon>
        <taxon>Basidiomycota</taxon>
        <taxon>Agaricomycotina</taxon>
        <taxon>Agaricomycetes</taxon>
        <taxon>Agaricomycetidae</taxon>
        <taxon>Agaricales</taxon>
        <taxon>Marasmiineae</taxon>
        <taxon>Omphalotaceae</taxon>
        <taxon>Lentinula</taxon>
    </lineage>
</organism>
<sequence>MDSFALINIDNILLSASLAAENVENSCGLASESTSTSAILVDLEHPSETSSDANFGSYCIVV</sequence>
<proteinExistence type="predicted"/>
<name>A0A2U9Q1U7_LENED</name>
<evidence type="ECO:0000313" key="1">
    <source>
        <dbReference type="EMBL" id="AWT58018.1"/>
    </source>
</evidence>
<dbReference type="AlphaFoldDB" id="A0A2U9Q1U7"/>
<dbReference type="EMBL" id="MF667346">
    <property type="protein sequence ID" value="AWT58018.1"/>
    <property type="molecule type" value="Genomic_DNA"/>
</dbReference>
<dbReference type="EMBL" id="MF537764">
    <property type="protein sequence ID" value="AWT58066.1"/>
    <property type="molecule type" value="Genomic_DNA"/>
</dbReference>
<evidence type="ECO:0000313" key="2">
    <source>
        <dbReference type="EMBL" id="AWT58066.1"/>
    </source>
</evidence>
<protein>
    <submittedName>
        <fullName evidence="2">Pheromone</fullName>
    </submittedName>
</protein>
<reference evidence="2" key="1">
    <citation type="submission" date="2017-07" db="EMBL/GenBank/DDBJ databases">
        <authorList>
            <person name="Sun Z.S."/>
            <person name="Albrecht U."/>
            <person name="Echele G."/>
            <person name="Lee C.C."/>
        </authorList>
    </citation>
    <scope>NUCLEOTIDE SEQUENCE</scope>
    <source>
        <strain evidence="2">KFRI976-4</strain>
    </source>
</reference>
<gene>
    <name evidence="2" type="primary">PHB13</name>
</gene>
<accession>A0A2U9Q1U7</accession>